<feature type="transmembrane region" description="Helical" evidence="7">
    <location>
        <begin position="366"/>
        <end position="387"/>
    </location>
</feature>
<dbReference type="PANTHER" id="PTHR30572:SF4">
    <property type="entry name" value="ABC TRANSPORTER PERMEASE YTRF"/>
    <property type="match status" value="1"/>
</dbReference>
<feature type="transmembrane region" description="Helical" evidence="7">
    <location>
        <begin position="331"/>
        <end position="354"/>
    </location>
</feature>
<feature type="transmembrane region" description="Helical" evidence="7">
    <location>
        <begin position="20"/>
        <end position="44"/>
    </location>
</feature>
<evidence type="ECO:0000259" key="9">
    <source>
        <dbReference type="Pfam" id="PF12704"/>
    </source>
</evidence>
<dbReference type="OrthoDB" id="9770036at2"/>
<evidence type="ECO:0008006" key="12">
    <source>
        <dbReference type="Google" id="ProtNLM"/>
    </source>
</evidence>
<dbReference type="Proteomes" id="UP000235828">
    <property type="component" value="Chromosome A"/>
</dbReference>
<keyword evidence="3 7" id="KW-0812">Transmembrane</keyword>
<dbReference type="AlphaFoldDB" id="A0A2N8Z8S7"/>
<feature type="domain" description="ABC3 transporter permease C-terminal" evidence="8">
    <location>
        <begin position="282"/>
        <end position="397"/>
    </location>
</feature>
<organism evidence="10 11">
    <name type="scientific">Vibrio tapetis subsp. tapetis</name>
    <dbReference type="NCBI Taxonomy" id="1671868"/>
    <lineage>
        <taxon>Bacteria</taxon>
        <taxon>Pseudomonadati</taxon>
        <taxon>Pseudomonadota</taxon>
        <taxon>Gammaproteobacteria</taxon>
        <taxon>Vibrionales</taxon>
        <taxon>Vibrionaceae</taxon>
        <taxon>Vibrio</taxon>
    </lineage>
</organism>
<keyword evidence="11" id="KW-1185">Reference proteome</keyword>
<evidence type="ECO:0000256" key="5">
    <source>
        <dbReference type="ARBA" id="ARBA00023136"/>
    </source>
</evidence>
<accession>A0A2N8Z8S7</accession>
<evidence type="ECO:0000256" key="4">
    <source>
        <dbReference type="ARBA" id="ARBA00022989"/>
    </source>
</evidence>
<evidence type="ECO:0000256" key="6">
    <source>
        <dbReference type="ARBA" id="ARBA00038076"/>
    </source>
</evidence>
<evidence type="ECO:0000313" key="10">
    <source>
        <dbReference type="EMBL" id="SON48296.1"/>
    </source>
</evidence>
<dbReference type="EMBL" id="LT960611">
    <property type="protein sequence ID" value="SON48296.1"/>
    <property type="molecule type" value="Genomic_DNA"/>
</dbReference>
<evidence type="ECO:0000256" key="3">
    <source>
        <dbReference type="ARBA" id="ARBA00022692"/>
    </source>
</evidence>
<evidence type="ECO:0000259" key="8">
    <source>
        <dbReference type="Pfam" id="PF02687"/>
    </source>
</evidence>
<dbReference type="InterPro" id="IPR050250">
    <property type="entry name" value="Macrolide_Exporter_MacB"/>
</dbReference>
<dbReference type="Pfam" id="PF12704">
    <property type="entry name" value="MacB_PCD"/>
    <property type="match status" value="1"/>
</dbReference>
<keyword evidence="2" id="KW-1003">Cell membrane</keyword>
<feature type="domain" description="MacB-like periplasmic core" evidence="9">
    <location>
        <begin position="19"/>
        <end position="213"/>
    </location>
</feature>
<dbReference type="InterPro" id="IPR003838">
    <property type="entry name" value="ABC3_permease_C"/>
</dbReference>
<dbReference type="GO" id="GO:0022857">
    <property type="term" value="F:transmembrane transporter activity"/>
    <property type="evidence" value="ECO:0007669"/>
    <property type="project" value="TreeGrafter"/>
</dbReference>
<keyword evidence="4 7" id="KW-1133">Transmembrane helix</keyword>
<evidence type="ECO:0000256" key="1">
    <source>
        <dbReference type="ARBA" id="ARBA00004651"/>
    </source>
</evidence>
<comment type="subcellular location">
    <subcellularLocation>
        <location evidence="1">Cell membrane</location>
        <topology evidence="1">Multi-pass membrane protein</topology>
    </subcellularLocation>
</comment>
<gene>
    <name evidence="10" type="ORF">VTAP4600_A0317</name>
</gene>
<reference evidence="10 11" key="1">
    <citation type="submission" date="2017-10" db="EMBL/GenBank/DDBJ databases">
        <authorList>
            <person name="Banno H."/>
            <person name="Chua N.-H."/>
        </authorList>
    </citation>
    <scope>NUCLEOTIDE SEQUENCE [LARGE SCALE GENOMIC DNA]</scope>
    <source>
        <strain evidence="10">Vibrio tapetis CECT4600</strain>
    </source>
</reference>
<dbReference type="Pfam" id="PF02687">
    <property type="entry name" value="FtsX"/>
    <property type="match status" value="1"/>
</dbReference>
<comment type="similarity">
    <text evidence="6">Belongs to the ABC-4 integral membrane protein family.</text>
</comment>
<dbReference type="InterPro" id="IPR025857">
    <property type="entry name" value="MacB_PCD"/>
</dbReference>
<evidence type="ECO:0000256" key="2">
    <source>
        <dbReference type="ARBA" id="ARBA00022475"/>
    </source>
</evidence>
<evidence type="ECO:0000313" key="11">
    <source>
        <dbReference type="Proteomes" id="UP000235828"/>
    </source>
</evidence>
<sequence>MISVLQQTLQTLLAHRLRSVLAVIAIVWGIVSVLVLVALGEGFYQVNSKSFSMLMNNTQLAFVEQTSKEWQGLPARRELRISKPQLEMLAEQPVVQSVSAVYGKWDATVTDTVGAPMPGNVSGIDDNYIALRNLKLAVGSRAISPTDVINHTKVAILGWRLALMGNVNLGDNVNVNGIPFVVVGVTEQSEGFFQMGNEDDQVMIPSTTFQDLWQSPPFMLIIEPSESVLGSILRTSVRSFFAAKQHFDPSDQNAIYMPDIGQETQFFSAILRGIQLFLGASGAMTLAVGTIGVANIMFLSVTERTREIGVRLAIGATPRNILSQFLLEGGILVVVGTILGMVFSYAIVFVLNLIGMPEWLGQPTITGGSIAMSLLVTFILALLAAYFPARRAANLTPVQALVARA</sequence>
<protein>
    <recommendedName>
        <fullName evidence="12">ABC-type antimicrobial peptide transport system, permease component</fullName>
    </recommendedName>
</protein>
<dbReference type="RefSeq" id="WP_102521195.1">
    <property type="nucleotide sequence ID" value="NZ_LT960611.1"/>
</dbReference>
<dbReference type="GO" id="GO:0005886">
    <property type="term" value="C:plasma membrane"/>
    <property type="evidence" value="ECO:0007669"/>
    <property type="project" value="UniProtKB-SubCell"/>
</dbReference>
<name>A0A2N8Z8S7_9VIBR</name>
<evidence type="ECO:0000256" key="7">
    <source>
        <dbReference type="SAM" id="Phobius"/>
    </source>
</evidence>
<dbReference type="PANTHER" id="PTHR30572">
    <property type="entry name" value="MEMBRANE COMPONENT OF TRANSPORTER-RELATED"/>
    <property type="match status" value="1"/>
</dbReference>
<keyword evidence="5 7" id="KW-0472">Membrane</keyword>
<proteinExistence type="inferred from homology"/>
<feature type="transmembrane region" description="Helical" evidence="7">
    <location>
        <begin position="276"/>
        <end position="298"/>
    </location>
</feature>
<dbReference type="KEGG" id="vta:A0317"/>